<dbReference type="Proteomes" id="UP000749559">
    <property type="component" value="Unassembled WGS sequence"/>
</dbReference>
<feature type="region of interest" description="Disordered" evidence="13">
    <location>
        <begin position="228"/>
        <end position="286"/>
    </location>
</feature>
<gene>
    <name evidence="15" type="ORF">OFUS_LOCUS24150</name>
</gene>
<evidence type="ECO:0000256" key="11">
    <source>
        <dbReference type="ARBA" id="ARBA00023242"/>
    </source>
</evidence>
<evidence type="ECO:0000256" key="12">
    <source>
        <dbReference type="ARBA" id="ARBA00031129"/>
    </source>
</evidence>
<feature type="transmembrane region" description="Helical" evidence="14">
    <location>
        <begin position="69"/>
        <end position="87"/>
    </location>
</feature>
<feature type="compositionally biased region" description="Low complexity" evidence="13">
    <location>
        <begin position="342"/>
        <end position="362"/>
    </location>
</feature>
<evidence type="ECO:0000256" key="9">
    <source>
        <dbReference type="ARBA" id="ARBA00023136"/>
    </source>
</evidence>
<dbReference type="GO" id="GO:0031965">
    <property type="term" value="C:nuclear membrane"/>
    <property type="evidence" value="ECO:0007669"/>
    <property type="project" value="UniProtKB-SubCell"/>
</dbReference>
<dbReference type="AlphaFoldDB" id="A0A8J1T9T4"/>
<evidence type="ECO:0000313" key="15">
    <source>
        <dbReference type="EMBL" id="CAH1800232.1"/>
    </source>
</evidence>
<keyword evidence="7" id="KW-0256">Endoplasmic reticulum</keyword>
<proteinExistence type="predicted"/>
<evidence type="ECO:0000256" key="5">
    <source>
        <dbReference type="ARBA" id="ARBA00022553"/>
    </source>
</evidence>
<dbReference type="PANTHER" id="PTHR47464">
    <property type="entry name" value="MACOILIN"/>
    <property type="match status" value="1"/>
</dbReference>
<feature type="region of interest" description="Disordered" evidence="13">
    <location>
        <begin position="635"/>
        <end position="660"/>
    </location>
</feature>
<keyword evidence="6 14" id="KW-0812">Transmembrane</keyword>
<keyword evidence="10" id="KW-0325">Glycoprotein</keyword>
<feature type="region of interest" description="Disordered" evidence="13">
    <location>
        <begin position="302"/>
        <end position="365"/>
    </location>
</feature>
<dbReference type="GO" id="GO:0023041">
    <property type="term" value="P:neuronal signal transduction"/>
    <property type="evidence" value="ECO:0007669"/>
    <property type="project" value="InterPro"/>
</dbReference>
<keyword evidence="9 14" id="KW-0472">Membrane</keyword>
<dbReference type="EMBL" id="CAIIXF020000011">
    <property type="protein sequence ID" value="CAH1800232.1"/>
    <property type="molecule type" value="Genomic_DNA"/>
</dbReference>
<feature type="compositionally biased region" description="Polar residues" evidence="13">
    <location>
        <begin position="643"/>
        <end position="660"/>
    </location>
</feature>
<keyword evidence="11" id="KW-0539">Nucleus</keyword>
<keyword evidence="16" id="KW-1185">Reference proteome</keyword>
<evidence type="ECO:0000256" key="1">
    <source>
        <dbReference type="ARBA" id="ARBA00003440"/>
    </source>
</evidence>
<dbReference type="InterPro" id="IPR019130">
    <property type="entry name" value="Macoilin"/>
</dbReference>
<evidence type="ECO:0000256" key="13">
    <source>
        <dbReference type="SAM" id="MobiDB-lite"/>
    </source>
</evidence>
<dbReference type="OrthoDB" id="10071111at2759"/>
<comment type="subcellular location">
    <subcellularLocation>
        <location evidence="2">Nucleus membrane</location>
        <topology evidence="2">Multi-pass membrane protein</topology>
    </subcellularLocation>
    <subcellularLocation>
        <location evidence="3">Rough endoplasmic reticulum membrane</location>
        <topology evidence="3">Multi-pass membrane protein</topology>
    </subcellularLocation>
</comment>
<reference evidence="15" key="1">
    <citation type="submission" date="2022-03" db="EMBL/GenBank/DDBJ databases">
        <authorList>
            <person name="Martin C."/>
        </authorList>
    </citation>
    <scope>NUCLEOTIDE SEQUENCE</scope>
</reference>
<feature type="transmembrane region" description="Helical" evidence="14">
    <location>
        <begin position="120"/>
        <end position="138"/>
    </location>
</feature>
<evidence type="ECO:0000256" key="6">
    <source>
        <dbReference type="ARBA" id="ARBA00022692"/>
    </source>
</evidence>
<evidence type="ECO:0000256" key="3">
    <source>
        <dbReference type="ARBA" id="ARBA00004269"/>
    </source>
</evidence>
<evidence type="ECO:0000256" key="4">
    <source>
        <dbReference type="ARBA" id="ARBA00021882"/>
    </source>
</evidence>
<feature type="compositionally biased region" description="Low complexity" evidence="13">
    <location>
        <begin position="315"/>
        <end position="330"/>
    </location>
</feature>
<evidence type="ECO:0000313" key="16">
    <source>
        <dbReference type="Proteomes" id="UP000749559"/>
    </source>
</evidence>
<feature type="transmembrane region" description="Helical" evidence="14">
    <location>
        <begin position="158"/>
        <end position="178"/>
    </location>
</feature>
<comment type="caution">
    <text evidence="15">The sequence shown here is derived from an EMBL/GenBank/DDBJ whole genome shotgun (WGS) entry which is preliminary data.</text>
</comment>
<sequence>MKRRNADCGKLRRPLKRSKITEGIYGSAFLYLKFLMVWALVLMADFILEFRFEYLWPFWLLMRSVYDSFKYQGLAFSVFFVCIAVTSDVICYLFVPVQWLFFAASTYVWVQYVWHTDRGICLPTVSLWLLFVYIEASVRLRDLRPTPLSFQLNLCRPFAAHCIGYPVVTLGFGFKSYISYKMRLRKQKDVQRDNDFYYMVLQQALPPELQQLNTEKQKAVTNTEEIALTPKDKEEEISSNGVQVASAPVKNSKSNSKADNTPSTTSPDKADKDIKHKHTNNIEDYEYIEKTLSRKQNNVNENDETLDQDSHQHNSNKAFKSSSAKTSKLNSSRESRKDKGKSNTAKESNTSSSTTTTNNLAASKDDNISKLESEIKRVKLDLQASRSIEQDLRSQINSLSLQDKAHKSELHQLRQDNESLQTKLHNLVTSRQHDKLTLADLNRKLTDERKAKATIEAQLAQERKAKKQEEAAAARAVAMAAAQRGECTMNCRLRRKELENDVNRMKLNTTSKDEHIHRLERDVQSLVQYKEAQNETDVLMSALSAMQDKNTHLENSLSAETRLKLDLFSALGEAKRQIEIQQDVIMTKELELADCKGKVAEVMALMPTGAYPSTCSNQMPLSYTAKFTTVNSNMNGIHESPMGQGSNLNPNATDYTPKSN</sequence>
<organism evidence="15 16">
    <name type="scientific">Owenia fusiformis</name>
    <name type="common">Polychaete worm</name>
    <dbReference type="NCBI Taxonomy" id="6347"/>
    <lineage>
        <taxon>Eukaryota</taxon>
        <taxon>Metazoa</taxon>
        <taxon>Spiralia</taxon>
        <taxon>Lophotrochozoa</taxon>
        <taxon>Annelida</taxon>
        <taxon>Polychaeta</taxon>
        <taxon>Sedentaria</taxon>
        <taxon>Canalipalpata</taxon>
        <taxon>Sabellida</taxon>
        <taxon>Oweniida</taxon>
        <taxon>Oweniidae</taxon>
        <taxon>Owenia</taxon>
    </lineage>
</organism>
<evidence type="ECO:0000256" key="10">
    <source>
        <dbReference type="ARBA" id="ARBA00023180"/>
    </source>
</evidence>
<dbReference type="GO" id="GO:0030867">
    <property type="term" value="C:rough endoplasmic reticulum membrane"/>
    <property type="evidence" value="ECO:0007669"/>
    <property type="project" value="UniProtKB-SubCell"/>
</dbReference>
<comment type="function">
    <text evidence="1">Plays a role in the regulation of neuronal activity.</text>
</comment>
<protein>
    <recommendedName>
        <fullName evidence="4">Macoilin</fullName>
    </recommendedName>
    <alternativeName>
        <fullName evidence="12">Transmembrane protein 57</fullName>
    </alternativeName>
</protein>
<evidence type="ECO:0000256" key="2">
    <source>
        <dbReference type="ARBA" id="ARBA00004232"/>
    </source>
</evidence>
<keyword evidence="8 14" id="KW-1133">Transmembrane helix</keyword>
<dbReference type="PANTHER" id="PTHR47464:SF2">
    <property type="entry name" value="MACOILIN"/>
    <property type="match status" value="1"/>
</dbReference>
<name>A0A8J1T9T4_OWEFU</name>
<feature type="compositionally biased region" description="Polar residues" evidence="13">
    <location>
        <begin position="238"/>
        <end position="267"/>
    </location>
</feature>
<feature type="transmembrane region" description="Helical" evidence="14">
    <location>
        <begin position="24"/>
        <end position="48"/>
    </location>
</feature>
<accession>A0A8J1T9T4</accession>
<evidence type="ECO:0000256" key="7">
    <source>
        <dbReference type="ARBA" id="ARBA00022824"/>
    </source>
</evidence>
<feature type="compositionally biased region" description="Basic and acidic residues" evidence="13">
    <location>
        <begin position="331"/>
        <end position="341"/>
    </location>
</feature>
<evidence type="ECO:0000256" key="14">
    <source>
        <dbReference type="SAM" id="Phobius"/>
    </source>
</evidence>
<evidence type="ECO:0000256" key="8">
    <source>
        <dbReference type="ARBA" id="ARBA00022989"/>
    </source>
</evidence>
<keyword evidence="5" id="KW-0597">Phosphoprotein</keyword>
<dbReference type="Pfam" id="PF09726">
    <property type="entry name" value="Macoilin"/>
    <property type="match status" value="1"/>
</dbReference>